<feature type="domain" description="RRM" evidence="9">
    <location>
        <begin position="297"/>
        <end position="376"/>
    </location>
</feature>
<dbReference type="GO" id="GO:0000463">
    <property type="term" value="P:maturation of LSU-rRNA from tricistronic rRNA transcript (SSU-rRNA, 5.8S rRNA, LSU-rRNA)"/>
    <property type="evidence" value="ECO:0007669"/>
    <property type="project" value="TreeGrafter"/>
</dbReference>
<evidence type="ECO:0000256" key="8">
    <source>
        <dbReference type="SAM" id="MobiDB-lite"/>
    </source>
</evidence>
<evidence type="ECO:0000256" key="6">
    <source>
        <dbReference type="ARBA" id="ARBA00023242"/>
    </source>
</evidence>
<dbReference type="PANTHER" id="PTHR23236">
    <property type="entry name" value="EUKARYOTIC TRANSLATION INITIATION FACTOR 4B/4H"/>
    <property type="match status" value="1"/>
</dbReference>
<dbReference type="GO" id="GO:0005730">
    <property type="term" value="C:nucleolus"/>
    <property type="evidence" value="ECO:0007669"/>
    <property type="project" value="UniProtKB-SubCell"/>
</dbReference>
<keyword evidence="6" id="KW-0539">Nucleus</keyword>
<feature type="compositionally biased region" description="Low complexity" evidence="8">
    <location>
        <begin position="146"/>
        <end position="156"/>
    </location>
</feature>
<dbReference type="Pfam" id="PF00076">
    <property type="entry name" value="RRM_1"/>
    <property type="match status" value="1"/>
</dbReference>
<feature type="region of interest" description="Disordered" evidence="8">
    <location>
        <begin position="375"/>
        <end position="398"/>
    </location>
</feature>
<dbReference type="SUPFAM" id="SSF54928">
    <property type="entry name" value="RNA-binding domain, RBD"/>
    <property type="match status" value="2"/>
</dbReference>
<feature type="region of interest" description="Disordered" evidence="8">
    <location>
        <begin position="40"/>
        <end position="163"/>
    </location>
</feature>
<dbReference type="eggNOG" id="KOG0118">
    <property type="taxonomic scope" value="Eukaryota"/>
</dbReference>
<dbReference type="InterPro" id="IPR012677">
    <property type="entry name" value="Nucleotide-bd_a/b_plait_sf"/>
</dbReference>
<name>C5DG60_LACTC</name>
<feature type="region of interest" description="Disordered" evidence="8">
    <location>
        <begin position="427"/>
        <end position="462"/>
    </location>
</feature>
<dbReference type="Gene3D" id="3.30.70.330">
    <property type="match status" value="2"/>
</dbReference>
<organism evidence="10 11">
    <name type="scientific">Lachancea thermotolerans (strain ATCC 56472 / CBS 6340 / NRRL Y-8284)</name>
    <name type="common">Yeast</name>
    <name type="synonym">Kluyveromyces thermotolerans</name>
    <dbReference type="NCBI Taxonomy" id="559295"/>
    <lineage>
        <taxon>Eukaryota</taxon>
        <taxon>Fungi</taxon>
        <taxon>Dikarya</taxon>
        <taxon>Ascomycota</taxon>
        <taxon>Saccharomycotina</taxon>
        <taxon>Saccharomycetes</taxon>
        <taxon>Saccharomycetales</taxon>
        <taxon>Saccharomycetaceae</taxon>
        <taxon>Lachancea</taxon>
    </lineage>
</organism>
<keyword evidence="11" id="KW-1185">Reference proteome</keyword>
<evidence type="ECO:0000259" key="9">
    <source>
        <dbReference type="PROSITE" id="PS50102"/>
    </source>
</evidence>
<gene>
    <name evidence="10" type="ordered locus">KLTH0D02640g</name>
</gene>
<accession>C5DG60</accession>
<evidence type="ECO:0000313" key="10">
    <source>
        <dbReference type="EMBL" id="CAR22402.1"/>
    </source>
</evidence>
<dbReference type="InterPro" id="IPR035979">
    <property type="entry name" value="RBD_domain_sf"/>
</dbReference>
<comment type="subcellular location">
    <subcellularLocation>
        <location evidence="2">Nucleus</location>
        <location evidence="2">Nucleolus</location>
    </subcellularLocation>
</comment>
<dbReference type="KEGG" id="lth:KLTH0D02640g"/>
<dbReference type="PANTHER" id="PTHR23236:SF25">
    <property type="entry name" value="RNA-BINDING PROTEIN 34"/>
    <property type="match status" value="1"/>
</dbReference>
<dbReference type="STRING" id="559295.C5DG60"/>
<comment type="similarity">
    <text evidence="3">Belongs to the RRM RBM34 family.</text>
</comment>
<evidence type="ECO:0000256" key="3">
    <source>
        <dbReference type="ARBA" id="ARBA00007077"/>
    </source>
</evidence>
<dbReference type="PROSITE" id="PS50102">
    <property type="entry name" value="RRM"/>
    <property type="match status" value="1"/>
</dbReference>
<dbReference type="SMART" id="SM00360">
    <property type="entry name" value="RRM"/>
    <property type="match status" value="2"/>
</dbReference>
<dbReference type="OMA" id="NAYAVYT"/>
<dbReference type="InParanoid" id="C5DG60"/>
<proteinExistence type="inferred from homology"/>
<dbReference type="AlphaFoldDB" id="C5DG60"/>
<dbReference type="GO" id="GO:0019843">
    <property type="term" value="F:rRNA binding"/>
    <property type="evidence" value="ECO:0007669"/>
    <property type="project" value="TreeGrafter"/>
</dbReference>
<dbReference type="HOGENOM" id="CLU_006468_0_0_1"/>
<feature type="compositionally biased region" description="Basic and acidic residues" evidence="8">
    <location>
        <begin position="77"/>
        <end position="87"/>
    </location>
</feature>
<evidence type="ECO:0000256" key="5">
    <source>
        <dbReference type="ARBA" id="ARBA00022884"/>
    </source>
</evidence>
<dbReference type="Proteomes" id="UP000002036">
    <property type="component" value="Chromosome D"/>
</dbReference>
<feature type="compositionally biased region" description="Basic residues" evidence="8">
    <location>
        <begin position="434"/>
        <end position="452"/>
    </location>
</feature>
<evidence type="ECO:0000313" key="11">
    <source>
        <dbReference type="Proteomes" id="UP000002036"/>
    </source>
</evidence>
<dbReference type="FunCoup" id="C5DG60">
    <property type="interactions" value="943"/>
</dbReference>
<evidence type="ECO:0000256" key="1">
    <source>
        <dbReference type="ARBA" id="ARBA00002475"/>
    </source>
</evidence>
<dbReference type="EMBL" id="CU928168">
    <property type="protein sequence ID" value="CAR22402.1"/>
    <property type="molecule type" value="Genomic_DNA"/>
</dbReference>
<dbReference type="OrthoDB" id="442677at2759"/>
<comment type="function">
    <text evidence="1">Involved in pre-25S rRNA processing.</text>
</comment>
<evidence type="ECO:0000256" key="2">
    <source>
        <dbReference type="ARBA" id="ARBA00004604"/>
    </source>
</evidence>
<evidence type="ECO:0000256" key="4">
    <source>
        <dbReference type="ARBA" id="ARBA00015520"/>
    </source>
</evidence>
<sequence>MGSIDKLFGPAASKVESGLSKLFGSSAGPVDVAKVKSKIRTVLPGVEPEAKPETKEASAEASTEQGSQGEGESGSEEGAKPAKRGLEAEEAPAQPKKLSKRQKRKALDADNENLESEYYSKLLEKEQGEAEETSAAEPESKDGEAEASVQATAASASRKDLKEEELQKAERTVFVGNVPVDVVTSKPLKKQFKKLFAVAKKHSGGDDSDEDKATGPDTFAVESIRFRSISFEEALPRKVAFVQQKLHKSRDSANAYVVYAEKAAVKAACQTLNGTVFYDHHLRVDSVAHPAQHDNKRSVFVGNLDFEEAEENLWKHFEKSGEIEYVRVVRDSKTNMGKGFAYVQFRDFQDINKALLLNDQKLNGTGRKLRVTRCKNMKKTQPSSQKHPKALTDDQRTKLGRAKKVLGKADRSTVGKDVTIEGLRATKGASTPILKKKKQRSKSGRVTKRSTAFKKANASNSR</sequence>
<reference evidence="10 11" key="1">
    <citation type="journal article" date="2009" name="Genome Res.">
        <title>Comparative genomics of protoploid Saccharomycetaceae.</title>
        <authorList>
            <consortium name="The Genolevures Consortium"/>
            <person name="Souciet J.-L."/>
            <person name="Dujon B."/>
            <person name="Gaillardin C."/>
            <person name="Johnston M."/>
            <person name="Baret P.V."/>
            <person name="Cliften P."/>
            <person name="Sherman D.J."/>
            <person name="Weissenbach J."/>
            <person name="Westhof E."/>
            <person name="Wincker P."/>
            <person name="Jubin C."/>
            <person name="Poulain J."/>
            <person name="Barbe V."/>
            <person name="Segurens B."/>
            <person name="Artiguenave F."/>
            <person name="Anthouard V."/>
            <person name="Vacherie B."/>
            <person name="Val M.-E."/>
            <person name="Fulton R.S."/>
            <person name="Minx P."/>
            <person name="Wilson R."/>
            <person name="Durrens P."/>
            <person name="Jean G."/>
            <person name="Marck C."/>
            <person name="Martin T."/>
            <person name="Nikolski M."/>
            <person name="Rolland T."/>
            <person name="Seret M.-L."/>
            <person name="Casaregola S."/>
            <person name="Despons L."/>
            <person name="Fairhead C."/>
            <person name="Fischer G."/>
            <person name="Lafontaine I."/>
            <person name="Leh V."/>
            <person name="Lemaire M."/>
            <person name="de Montigny J."/>
            <person name="Neuveglise C."/>
            <person name="Thierry A."/>
            <person name="Blanc-Lenfle I."/>
            <person name="Bleykasten C."/>
            <person name="Diffels J."/>
            <person name="Fritsch E."/>
            <person name="Frangeul L."/>
            <person name="Goeffon A."/>
            <person name="Jauniaux N."/>
            <person name="Kachouri-Lafond R."/>
            <person name="Payen C."/>
            <person name="Potier S."/>
            <person name="Pribylova L."/>
            <person name="Ozanne C."/>
            <person name="Richard G.-F."/>
            <person name="Sacerdot C."/>
            <person name="Straub M.-L."/>
            <person name="Talla E."/>
        </authorList>
    </citation>
    <scope>NUCLEOTIDE SEQUENCE [LARGE SCALE GENOMIC DNA]</scope>
    <source>
        <strain evidence="11">ATCC 56472 / CBS 6340 / NRRL Y-8284</strain>
    </source>
</reference>
<dbReference type="GeneID" id="8295060"/>
<dbReference type="InterPro" id="IPR000504">
    <property type="entry name" value="RRM_dom"/>
</dbReference>
<keyword evidence="5 7" id="KW-0694">RNA-binding</keyword>
<feature type="compositionally biased region" description="Basic and acidic residues" evidence="8">
    <location>
        <begin position="48"/>
        <end position="58"/>
    </location>
</feature>
<dbReference type="RefSeq" id="XP_002552840.1">
    <property type="nucleotide sequence ID" value="XM_002552794.1"/>
</dbReference>
<protein>
    <recommendedName>
        <fullName evidence="4">Nucleolar protein 12</fullName>
    </recommendedName>
</protein>
<evidence type="ECO:0000256" key="7">
    <source>
        <dbReference type="PROSITE-ProRule" id="PRU00176"/>
    </source>
</evidence>